<dbReference type="GeneID" id="109104319"/>
<accession>A0A9R0BA16</accession>
<evidence type="ECO:0000313" key="2">
    <source>
        <dbReference type="RefSeq" id="XP_042627070.1"/>
    </source>
</evidence>
<name>A0A9R0BA16_CYPCA</name>
<gene>
    <name evidence="2" type="primary">LOC109104319</name>
</gene>
<feature type="compositionally biased region" description="Polar residues" evidence="1">
    <location>
        <begin position="7"/>
        <end position="22"/>
    </location>
</feature>
<dbReference type="AlphaFoldDB" id="A0A9R0BA16"/>
<dbReference type="Proteomes" id="UP001155660">
    <property type="component" value="Chromosome A15"/>
</dbReference>
<evidence type="ECO:0000256" key="1">
    <source>
        <dbReference type="SAM" id="MobiDB-lite"/>
    </source>
</evidence>
<sequence>MEDFSKFDSTNQNLEHSASQKAPSDISKRPNMNSSRLTRHKIVNTTTVNKSMSQFSIAPTHQTPNSYISTIKTFITTTMFLKPQVSFANISLFSRTVPQNKSLLLPTTSGKSQKTVTTDARFLTKLLSISKKSISENAVLNHSMTTGKIGLPLDDKQQFLKNSRGTVKLFFGSYTVSSIPSVQRLVEAHPGEEFLTETPQSQSGLQIESYLKKKDGTVKPTTLKHHDQSSHSVVGMNHTFFTTISHKIVSSPIHSAVSPVALLKTEFKKHLTFSASPSVSIARTMTQTIGLDNHKDSLHMFVNLKNVKLHLRNMTSSPISGISRHTTAAARPEGA</sequence>
<dbReference type="KEGG" id="ccar:109104319"/>
<feature type="region of interest" description="Disordered" evidence="1">
    <location>
        <begin position="1"/>
        <end position="39"/>
    </location>
</feature>
<reference evidence="2" key="1">
    <citation type="submission" date="2025-08" db="UniProtKB">
        <authorList>
            <consortium name="RefSeq"/>
        </authorList>
    </citation>
    <scope>IDENTIFICATION</scope>
    <source>
        <tissue evidence="2">Muscle</tissue>
    </source>
</reference>
<proteinExistence type="predicted"/>
<dbReference type="RefSeq" id="XP_042627070.1">
    <property type="nucleotide sequence ID" value="XM_042771136.1"/>
</dbReference>
<protein>
    <submittedName>
        <fullName evidence="2">Uncharacterized protein LOC109104319 isoform X1</fullName>
    </submittedName>
</protein>
<organism evidence="2">
    <name type="scientific">Cyprinus carpio</name>
    <name type="common">Common carp</name>
    <dbReference type="NCBI Taxonomy" id="7962"/>
    <lineage>
        <taxon>Eukaryota</taxon>
        <taxon>Metazoa</taxon>
        <taxon>Chordata</taxon>
        <taxon>Craniata</taxon>
        <taxon>Vertebrata</taxon>
        <taxon>Euteleostomi</taxon>
        <taxon>Actinopterygii</taxon>
        <taxon>Neopterygii</taxon>
        <taxon>Teleostei</taxon>
        <taxon>Ostariophysi</taxon>
        <taxon>Cypriniformes</taxon>
        <taxon>Cyprinidae</taxon>
        <taxon>Cyprininae</taxon>
        <taxon>Cyprinus</taxon>
    </lineage>
</organism>